<keyword evidence="4" id="KW-1185">Reference proteome</keyword>
<reference evidence="3 4" key="1">
    <citation type="submission" date="2019-03" db="EMBL/GenBank/DDBJ databases">
        <title>Draft genome sequences of novel Actinobacteria.</title>
        <authorList>
            <person name="Sahin N."/>
            <person name="Ay H."/>
            <person name="Saygin H."/>
        </authorList>
    </citation>
    <scope>NUCLEOTIDE SEQUENCE [LARGE SCALE GENOMIC DNA]</scope>
    <source>
        <strain evidence="3 4">DSM 41900</strain>
    </source>
</reference>
<keyword evidence="2" id="KW-0812">Transmembrane</keyword>
<keyword evidence="2" id="KW-0472">Membrane</keyword>
<organism evidence="3 4">
    <name type="scientific">Streptomyces hainanensis</name>
    <dbReference type="NCBI Taxonomy" id="402648"/>
    <lineage>
        <taxon>Bacteria</taxon>
        <taxon>Bacillati</taxon>
        <taxon>Actinomycetota</taxon>
        <taxon>Actinomycetes</taxon>
        <taxon>Kitasatosporales</taxon>
        <taxon>Streptomycetaceae</taxon>
        <taxon>Streptomyces</taxon>
    </lineage>
</organism>
<dbReference type="RefSeq" id="WP_132819146.1">
    <property type="nucleotide sequence ID" value="NZ_SMKI01000185.1"/>
</dbReference>
<feature type="region of interest" description="Disordered" evidence="1">
    <location>
        <begin position="1"/>
        <end position="40"/>
    </location>
</feature>
<comment type="caution">
    <text evidence="3">The sequence shown here is derived from an EMBL/GenBank/DDBJ whole genome shotgun (WGS) entry which is preliminary data.</text>
</comment>
<dbReference type="AlphaFoldDB" id="A0A4R4T9G0"/>
<feature type="transmembrane region" description="Helical" evidence="2">
    <location>
        <begin position="47"/>
        <end position="68"/>
    </location>
</feature>
<keyword evidence="2" id="KW-1133">Transmembrane helix</keyword>
<dbReference type="Proteomes" id="UP000295345">
    <property type="component" value="Unassembled WGS sequence"/>
</dbReference>
<evidence type="ECO:0000313" key="4">
    <source>
        <dbReference type="Proteomes" id="UP000295345"/>
    </source>
</evidence>
<protein>
    <submittedName>
        <fullName evidence="3">DUF3105 domain-containing protein</fullName>
    </submittedName>
</protein>
<name>A0A4R4T9G0_9ACTN</name>
<evidence type="ECO:0000256" key="1">
    <source>
        <dbReference type="SAM" id="MobiDB-lite"/>
    </source>
</evidence>
<dbReference type="InterPro" id="IPR021454">
    <property type="entry name" value="DUF3105"/>
</dbReference>
<evidence type="ECO:0000256" key="2">
    <source>
        <dbReference type="SAM" id="Phobius"/>
    </source>
</evidence>
<accession>A0A4R4T9G0</accession>
<gene>
    <name evidence="3" type="ORF">E1283_18290</name>
</gene>
<sequence length="232" mass="24706">MATDRTSNKGSGRTGGKSGKRNAAADRRAKIEEARRKERARDRRNRLVTIVACCVVLAATVGGGWWLVANSDGDGDDAAAPQSGESAEIEGVQTWEDLSRNHVEGQVEYTMNPPAGGDHAQAWMNCDADVYEAEIANENAVHSLEHGAVWVTYNDAAAEEDIATLSDRVSNTTYTLMSPKADQESPIVLTAWGNQLAVDTAADPRVETFLDTFVQGAQTPEPGAACTGGLAE</sequence>
<dbReference type="EMBL" id="SMKI01000185">
    <property type="protein sequence ID" value="TDC73740.1"/>
    <property type="molecule type" value="Genomic_DNA"/>
</dbReference>
<evidence type="ECO:0000313" key="3">
    <source>
        <dbReference type="EMBL" id="TDC73740.1"/>
    </source>
</evidence>
<dbReference type="OrthoDB" id="164831at2"/>
<dbReference type="Pfam" id="PF11303">
    <property type="entry name" value="DUF3105"/>
    <property type="match status" value="1"/>
</dbReference>
<feature type="compositionally biased region" description="Basic and acidic residues" evidence="1">
    <location>
        <begin position="23"/>
        <end position="40"/>
    </location>
</feature>
<proteinExistence type="predicted"/>